<reference evidence="1" key="1">
    <citation type="journal article" date="2021" name="Proc. Natl. Acad. Sci. U.S.A.">
        <title>A Catalog of Tens of Thousands of Viruses from Human Metagenomes Reveals Hidden Associations with Chronic Diseases.</title>
        <authorList>
            <person name="Tisza M.J."/>
            <person name="Buck C.B."/>
        </authorList>
    </citation>
    <scope>NUCLEOTIDE SEQUENCE</scope>
    <source>
        <strain evidence="1">CteHV32</strain>
    </source>
</reference>
<sequence>MILPGFTVLLELQLQQVKTVVSVTFSPDRKRPSTYGSNNKIPISFQITRRYRACGYIIKRLGTKLNRKEPYERLNSNRI</sequence>
<evidence type="ECO:0000313" key="1">
    <source>
        <dbReference type="EMBL" id="DAE18315.1"/>
    </source>
</evidence>
<proteinExistence type="predicted"/>
<accession>A0A8S5QHH5</accession>
<name>A0A8S5QHH5_9CAUD</name>
<organism evidence="1">
    <name type="scientific">Siphoviridae sp. cteHV32</name>
    <dbReference type="NCBI Taxonomy" id="2825588"/>
    <lineage>
        <taxon>Viruses</taxon>
        <taxon>Duplodnaviria</taxon>
        <taxon>Heunggongvirae</taxon>
        <taxon>Uroviricota</taxon>
        <taxon>Caudoviricetes</taxon>
    </lineage>
</organism>
<protein>
    <submittedName>
        <fullName evidence="1">Uncharacterized protein</fullName>
    </submittedName>
</protein>
<dbReference type="EMBL" id="BK015653">
    <property type="protein sequence ID" value="DAE18315.1"/>
    <property type="molecule type" value="Genomic_DNA"/>
</dbReference>